<keyword evidence="3" id="KW-1185">Reference proteome</keyword>
<dbReference type="EMBL" id="JBHTIS010003010">
    <property type="protein sequence ID" value="MFD1050670.1"/>
    <property type="molecule type" value="Genomic_DNA"/>
</dbReference>
<name>A0ABW3MJB2_9PSEU</name>
<accession>A0ABW3MJB2</accession>
<organism evidence="2 3">
    <name type="scientific">Kibdelosporangium lantanae</name>
    <dbReference type="NCBI Taxonomy" id="1497396"/>
    <lineage>
        <taxon>Bacteria</taxon>
        <taxon>Bacillati</taxon>
        <taxon>Actinomycetota</taxon>
        <taxon>Actinomycetes</taxon>
        <taxon>Pseudonocardiales</taxon>
        <taxon>Pseudonocardiaceae</taxon>
        <taxon>Kibdelosporangium</taxon>
    </lineage>
</organism>
<proteinExistence type="predicted"/>
<feature type="non-terminal residue" evidence="2">
    <location>
        <position position="1"/>
    </location>
</feature>
<evidence type="ECO:0000256" key="1">
    <source>
        <dbReference type="SAM" id="MobiDB-lite"/>
    </source>
</evidence>
<reference evidence="3" key="1">
    <citation type="journal article" date="2019" name="Int. J. Syst. Evol. Microbiol.">
        <title>The Global Catalogue of Microorganisms (GCM) 10K type strain sequencing project: providing services to taxonomists for standard genome sequencing and annotation.</title>
        <authorList>
            <consortium name="The Broad Institute Genomics Platform"/>
            <consortium name="The Broad Institute Genome Sequencing Center for Infectious Disease"/>
            <person name="Wu L."/>
            <person name="Ma J."/>
        </authorList>
    </citation>
    <scope>NUCLEOTIDE SEQUENCE [LARGE SCALE GENOMIC DNA]</scope>
    <source>
        <strain evidence="3">JCM 31486</strain>
    </source>
</reference>
<evidence type="ECO:0000313" key="3">
    <source>
        <dbReference type="Proteomes" id="UP001597045"/>
    </source>
</evidence>
<dbReference type="InterPro" id="IPR028037">
    <property type="entry name" value="Antitoxin_Rv0909/MT0933"/>
</dbReference>
<feature type="compositionally biased region" description="Pro residues" evidence="1">
    <location>
        <begin position="1"/>
        <end position="10"/>
    </location>
</feature>
<gene>
    <name evidence="2" type="ORF">ACFQ1S_36665</name>
</gene>
<comment type="caution">
    <text evidence="2">The sequence shown here is derived from an EMBL/GenBank/DDBJ whole genome shotgun (WGS) entry which is preliminary data.</text>
</comment>
<dbReference type="Pfam" id="PF14013">
    <property type="entry name" value="MT0933_antitox"/>
    <property type="match status" value="1"/>
</dbReference>
<feature type="region of interest" description="Disordered" evidence="1">
    <location>
        <begin position="1"/>
        <end position="22"/>
    </location>
</feature>
<dbReference type="Proteomes" id="UP001597045">
    <property type="component" value="Unassembled WGS sequence"/>
</dbReference>
<evidence type="ECO:0000313" key="2">
    <source>
        <dbReference type="EMBL" id="MFD1050670.1"/>
    </source>
</evidence>
<sequence>AGTDRPPPAAAGPAGRVACGTGLSKERTTMGINFDELKNKAEGLLNEHGDKIEGGLDKVADFAKQKFGHEDQIDTVVDKAKDFIPDKPTGDDHPDNA</sequence>
<protein>
    <submittedName>
        <fullName evidence="2">Antitoxin</fullName>
    </submittedName>
</protein>